<dbReference type="RefSeq" id="WP_022332154.1">
    <property type="nucleotide sequence ID" value="NZ_DAWDON010000012.1"/>
</dbReference>
<protein>
    <recommendedName>
        <fullName evidence="3">Capsule polysaccharide biosynthesis protein</fullName>
    </recommendedName>
</protein>
<evidence type="ECO:0000313" key="1">
    <source>
        <dbReference type="EMBL" id="MCQ5082991.1"/>
    </source>
</evidence>
<comment type="caution">
    <text evidence="1">The sequence shown here is derived from an EMBL/GenBank/DDBJ whole genome shotgun (WGS) entry which is preliminary data.</text>
</comment>
<reference evidence="1" key="1">
    <citation type="submission" date="2022-06" db="EMBL/GenBank/DDBJ databases">
        <title>Isolation of gut microbiota from human fecal samples.</title>
        <authorList>
            <person name="Pamer E.G."/>
            <person name="Barat B."/>
            <person name="Waligurski E."/>
            <person name="Medina S."/>
            <person name="Paddock L."/>
            <person name="Mostad J."/>
        </authorList>
    </citation>
    <scope>NUCLEOTIDE SEQUENCE</scope>
    <source>
        <strain evidence="1">DFI.6.22</strain>
    </source>
</reference>
<name>A0AAJ1CFJ2_9BACT</name>
<proteinExistence type="predicted"/>
<evidence type="ECO:0008006" key="3">
    <source>
        <dbReference type="Google" id="ProtNLM"/>
    </source>
</evidence>
<dbReference type="EMBL" id="JANGBQ010000010">
    <property type="protein sequence ID" value="MCQ5082991.1"/>
    <property type="molecule type" value="Genomic_DNA"/>
</dbReference>
<accession>A0AAJ1CFJ2</accession>
<organism evidence="1 2">
    <name type="scientific">Alistipes onderdonkii</name>
    <dbReference type="NCBI Taxonomy" id="328813"/>
    <lineage>
        <taxon>Bacteria</taxon>
        <taxon>Pseudomonadati</taxon>
        <taxon>Bacteroidota</taxon>
        <taxon>Bacteroidia</taxon>
        <taxon>Bacteroidales</taxon>
        <taxon>Rikenellaceae</taxon>
        <taxon>Alistipes</taxon>
    </lineage>
</organism>
<gene>
    <name evidence="1" type="ORF">NE651_08810</name>
</gene>
<evidence type="ECO:0000313" key="2">
    <source>
        <dbReference type="Proteomes" id="UP001205035"/>
    </source>
</evidence>
<dbReference type="Proteomes" id="UP001205035">
    <property type="component" value="Unassembled WGS sequence"/>
</dbReference>
<sequence length="437" mass="51342">MKILFVENRFRTRIWETFADCLINDGHQVLFLVQNHLFHPRCGRVWVIPYPNKTQLEEPTEADRSLILSDRNINYFGHRSTGHYTYYRKLIRDFLEKERPDVTFGESTAFHELQTIDLCRELSIPYLQPSTCRFPPGRFSFYRYDTLEPFSGSGETMSDEQAIKLINSIVHRTIKPDYMQKYRATLSTRLKRWNDLIHLSVAYLGGEHYNTPAPWVKLRIERQRRKLIRKWNALAESRNVGSFKNSFRLLYPMQMQPEANLDVWGRPYRNQLEMLHHLYDSLPSGAVIFVKPNPKSKYELTEELLAFIASHERIVPLRHSVRMDEVLPKINMVVTVTGTIAIECILADIPVVTMVRTLNNDMKNCPFAASFEELRAWMDKVPRGEFPRTDTLDKIRFINRLNNTSFPGIPYETVLNEQNVETCMMAFRKVLKELNSK</sequence>
<dbReference type="AlphaFoldDB" id="A0AAJ1CFJ2"/>